<evidence type="ECO:0000313" key="2">
    <source>
        <dbReference type="Proteomes" id="UP001378592"/>
    </source>
</evidence>
<organism evidence="1 2">
    <name type="scientific">Gryllus longicercus</name>
    <dbReference type="NCBI Taxonomy" id="2509291"/>
    <lineage>
        <taxon>Eukaryota</taxon>
        <taxon>Metazoa</taxon>
        <taxon>Ecdysozoa</taxon>
        <taxon>Arthropoda</taxon>
        <taxon>Hexapoda</taxon>
        <taxon>Insecta</taxon>
        <taxon>Pterygota</taxon>
        <taxon>Neoptera</taxon>
        <taxon>Polyneoptera</taxon>
        <taxon>Orthoptera</taxon>
        <taxon>Ensifera</taxon>
        <taxon>Gryllidea</taxon>
        <taxon>Grylloidea</taxon>
        <taxon>Gryllidae</taxon>
        <taxon>Gryllinae</taxon>
        <taxon>Gryllus</taxon>
    </lineage>
</organism>
<evidence type="ECO:0000313" key="1">
    <source>
        <dbReference type="EMBL" id="KAK7866683.1"/>
    </source>
</evidence>
<name>A0AAN9Z3E0_9ORTH</name>
<gene>
    <name evidence="1" type="ORF">R5R35_003227</name>
</gene>
<sequence length="91" mass="10214">MDTQRVRAGVCGRSPIMRLPSRTDSLLLPDQLLLDVCGRSLPLHARCGNIHQRKDQVACLPHYWLGNSCCHSGDLGYHQTLWTDICTRDIG</sequence>
<comment type="caution">
    <text evidence="1">The sequence shown here is derived from an EMBL/GenBank/DDBJ whole genome shotgun (WGS) entry which is preliminary data.</text>
</comment>
<keyword evidence="2" id="KW-1185">Reference proteome</keyword>
<dbReference type="EMBL" id="JAZDUA010000139">
    <property type="protein sequence ID" value="KAK7866683.1"/>
    <property type="molecule type" value="Genomic_DNA"/>
</dbReference>
<proteinExistence type="predicted"/>
<reference evidence="1 2" key="1">
    <citation type="submission" date="2024-03" db="EMBL/GenBank/DDBJ databases">
        <title>The genome assembly and annotation of the cricket Gryllus longicercus Weissman &amp; Gray.</title>
        <authorList>
            <person name="Szrajer S."/>
            <person name="Gray D."/>
            <person name="Ylla G."/>
        </authorList>
    </citation>
    <scope>NUCLEOTIDE SEQUENCE [LARGE SCALE GENOMIC DNA]</scope>
    <source>
        <strain evidence="1">DAG 2021-001</strain>
        <tissue evidence="1">Whole body minus gut</tissue>
    </source>
</reference>
<protein>
    <submittedName>
        <fullName evidence="1">Uncharacterized protein</fullName>
    </submittedName>
</protein>
<accession>A0AAN9Z3E0</accession>
<dbReference type="Proteomes" id="UP001378592">
    <property type="component" value="Unassembled WGS sequence"/>
</dbReference>
<dbReference type="AlphaFoldDB" id="A0AAN9Z3E0"/>